<dbReference type="Pfam" id="PF09678">
    <property type="entry name" value="Caa3_CtaG"/>
    <property type="match status" value="1"/>
</dbReference>
<feature type="transmembrane region" description="Helical" evidence="6">
    <location>
        <begin position="12"/>
        <end position="32"/>
    </location>
</feature>
<evidence type="ECO:0000313" key="8">
    <source>
        <dbReference type="Proteomes" id="UP000245202"/>
    </source>
</evidence>
<comment type="caution">
    <text evidence="7">The sequence shown here is derived from an EMBL/GenBank/DDBJ whole genome shotgun (WGS) entry which is preliminary data.</text>
</comment>
<dbReference type="RefSeq" id="WP_087566181.1">
    <property type="nucleotide sequence ID" value="NZ_BDQX01000430.1"/>
</dbReference>
<protein>
    <submittedName>
        <fullName evidence="7">Cytochrome c oxidase assembly factor CtaG</fullName>
    </submittedName>
</protein>
<feature type="transmembrane region" description="Helical" evidence="6">
    <location>
        <begin position="156"/>
        <end position="175"/>
    </location>
</feature>
<feature type="transmembrane region" description="Helical" evidence="6">
    <location>
        <begin position="187"/>
        <end position="206"/>
    </location>
</feature>
<keyword evidence="5 6" id="KW-0472">Membrane</keyword>
<dbReference type="InterPro" id="IPR019108">
    <property type="entry name" value="Caa3_assmbl_CtaG-rel"/>
</dbReference>
<feature type="transmembrane region" description="Helical" evidence="6">
    <location>
        <begin position="117"/>
        <end position="136"/>
    </location>
</feature>
<proteinExistence type="predicted"/>
<dbReference type="EMBL" id="BDQX01000430">
    <property type="protein sequence ID" value="GBG11787.1"/>
    <property type="molecule type" value="Genomic_DNA"/>
</dbReference>
<evidence type="ECO:0000256" key="3">
    <source>
        <dbReference type="ARBA" id="ARBA00022692"/>
    </source>
</evidence>
<dbReference type="InterPro" id="IPR014108">
    <property type="entry name" value="Caa3-assmbl_CtaG"/>
</dbReference>
<dbReference type="AlphaFoldDB" id="A0A2R5EZ20"/>
<feature type="transmembrane region" description="Helical" evidence="6">
    <location>
        <begin position="86"/>
        <end position="105"/>
    </location>
</feature>
<evidence type="ECO:0000256" key="1">
    <source>
        <dbReference type="ARBA" id="ARBA00004651"/>
    </source>
</evidence>
<organism evidence="7 8">
    <name type="scientific">Paenibacillus agaridevorans</name>
    <dbReference type="NCBI Taxonomy" id="171404"/>
    <lineage>
        <taxon>Bacteria</taxon>
        <taxon>Bacillati</taxon>
        <taxon>Bacillota</taxon>
        <taxon>Bacilli</taxon>
        <taxon>Bacillales</taxon>
        <taxon>Paenibacillaceae</taxon>
        <taxon>Paenibacillus</taxon>
    </lineage>
</organism>
<sequence length="302" mass="34799">MFGLNEYFTFEQLWSPMFLFGVIAVVILYFYLIGPWREKHFPQEPTATTLQKMLFIGAALLFYLAQGGPLSLMGHLTFTYHMVNMAISYLIVPPMVLLALPAFLWRRMFGAPFWKKLSFLMHPISTLVLFNMLFSLYHVPLIHDYVMTNFTVHRLYYAALFITSFMMWWQVACPVPEWSKLTDLKRMAYVFANGVLLTPACALIIFSPGDLYATYNDPEVWVKAMGYCISGDTSYLLTQYGGPEFFNLVGSENDQQLGGIVMKLVQELMYGLILAYIFKQWFKREHTEDDDLPNPNPNPGAV</sequence>
<dbReference type="NCBIfam" id="TIGR02737">
    <property type="entry name" value="caa3_CtaG"/>
    <property type="match status" value="1"/>
</dbReference>
<feature type="transmembrane region" description="Helical" evidence="6">
    <location>
        <begin position="53"/>
        <end position="74"/>
    </location>
</feature>
<name>A0A2R5EZ20_9BACL</name>
<evidence type="ECO:0000256" key="6">
    <source>
        <dbReference type="SAM" id="Phobius"/>
    </source>
</evidence>
<evidence type="ECO:0000256" key="4">
    <source>
        <dbReference type="ARBA" id="ARBA00022989"/>
    </source>
</evidence>
<gene>
    <name evidence="7" type="ORF">PAT3040_06634</name>
</gene>
<keyword evidence="4 6" id="KW-1133">Transmembrane helix</keyword>
<reference evidence="7 8" key="1">
    <citation type="submission" date="2017-08" db="EMBL/GenBank/DDBJ databases">
        <title>Substantial Increase in Enzyme Production by Combined Drug-Resistance Mutations in Paenibacillus agaridevorans.</title>
        <authorList>
            <person name="Tanaka Y."/>
            <person name="Funane K."/>
            <person name="Hosaka T."/>
            <person name="Shiwa Y."/>
            <person name="Fujita N."/>
            <person name="Miyazaki T."/>
            <person name="Yoshikawa H."/>
            <person name="Murakami K."/>
            <person name="Kasahara K."/>
            <person name="Inaoka T."/>
            <person name="Hiraga Y."/>
            <person name="Ochi K."/>
        </authorList>
    </citation>
    <scope>NUCLEOTIDE SEQUENCE [LARGE SCALE GENOMIC DNA]</scope>
    <source>
        <strain evidence="7 8">T-3040</strain>
    </source>
</reference>
<accession>A0A2R5EZ20</accession>
<keyword evidence="3 6" id="KW-0812">Transmembrane</keyword>
<dbReference type="Proteomes" id="UP000245202">
    <property type="component" value="Unassembled WGS sequence"/>
</dbReference>
<comment type="subcellular location">
    <subcellularLocation>
        <location evidence="1">Cell membrane</location>
        <topology evidence="1">Multi-pass membrane protein</topology>
    </subcellularLocation>
</comment>
<evidence type="ECO:0000256" key="2">
    <source>
        <dbReference type="ARBA" id="ARBA00022475"/>
    </source>
</evidence>
<evidence type="ECO:0000313" key="7">
    <source>
        <dbReference type="EMBL" id="GBG11787.1"/>
    </source>
</evidence>
<keyword evidence="8" id="KW-1185">Reference proteome</keyword>
<keyword evidence="2" id="KW-1003">Cell membrane</keyword>
<dbReference type="GO" id="GO:0005886">
    <property type="term" value="C:plasma membrane"/>
    <property type="evidence" value="ECO:0007669"/>
    <property type="project" value="UniProtKB-SubCell"/>
</dbReference>
<evidence type="ECO:0000256" key="5">
    <source>
        <dbReference type="ARBA" id="ARBA00023136"/>
    </source>
</evidence>